<dbReference type="SUPFAM" id="SSF48317">
    <property type="entry name" value="Acid phosphatase/Vanadium-dependent haloperoxidase"/>
    <property type="match status" value="1"/>
</dbReference>
<dbReference type="EMBL" id="JAGKTC010000001">
    <property type="protein sequence ID" value="MBP3983838.1"/>
    <property type="molecule type" value="Genomic_DNA"/>
</dbReference>
<feature type="transmembrane region" description="Helical" evidence="1">
    <location>
        <begin position="164"/>
        <end position="182"/>
    </location>
</feature>
<keyword evidence="1" id="KW-0472">Membrane</keyword>
<dbReference type="InterPro" id="IPR036938">
    <property type="entry name" value="PAP2/HPO_sf"/>
</dbReference>
<dbReference type="Proteomes" id="UP000673447">
    <property type="component" value="Unassembled WGS sequence"/>
</dbReference>
<evidence type="ECO:0000259" key="2">
    <source>
        <dbReference type="Pfam" id="PF01569"/>
    </source>
</evidence>
<gene>
    <name evidence="3" type="ORF">J5837_05295</name>
</gene>
<feature type="transmembrane region" description="Helical" evidence="1">
    <location>
        <begin position="189"/>
        <end position="206"/>
    </location>
</feature>
<reference evidence="3" key="1">
    <citation type="journal article" date="2016" name="Int. J. Syst. Evol. Microbiol.">
        <title>Pseudoxanthomonas helianthi sp. nov., isolated from roots of Jerusalem artichoke (Helianthus tuberosus).</title>
        <authorList>
            <person name="Kittiwongwattana C."/>
            <person name="Thawai C."/>
        </authorList>
    </citation>
    <scope>NUCLEOTIDE SEQUENCE</scope>
    <source>
        <strain evidence="3">110414</strain>
    </source>
</reference>
<dbReference type="AlphaFoldDB" id="A0A941AV83"/>
<feature type="domain" description="Phosphatidic acid phosphatase type 2/haloperoxidase" evidence="2">
    <location>
        <begin position="107"/>
        <end position="236"/>
    </location>
</feature>
<feature type="transmembrane region" description="Helical" evidence="1">
    <location>
        <begin position="21"/>
        <end position="41"/>
    </location>
</feature>
<name>A0A941AV83_9GAMM</name>
<feature type="transmembrane region" description="Helical" evidence="1">
    <location>
        <begin position="79"/>
        <end position="95"/>
    </location>
</feature>
<comment type="caution">
    <text evidence="3">The sequence shown here is derived from an EMBL/GenBank/DDBJ whole genome shotgun (WGS) entry which is preliminary data.</text>
</comment>
<accession>A0A941AV83</accession>
<sequence length="259" mass="28789">MPLSSRKETARFSFSPTPVPLGPHLGVPLALFALAVCWLVLLHGDLWVADRLYAWEGHAWALRHVFATQELIHVGGKRLSLLAWLAVAALYAATWRLPRLREWRRPLLYLLVAVALGTGLVSALKHFTDMDCPWDIDRYGGLRPYFNLFTPRPHGLPRGMCFPAGHASAGYAWVALYFFFLATRPAWRWRGLAIGLATGAVFGISQQLRGAHFLSHDIFAMILCWGVALGSYYMLYPAVRRAPGETGARPLASRQGAPA</sequence>
<keyword evidence="1" id="KW-1133">Transmembrane helix</keyword>
<feature type="transmembrane region" description="Helical" evidence="1">
    <location>
        <begin position="107"/>
        <end position="124"/>
    </location>
</feature>
<keyword evidence="4" id="KW-1185">Reference proteome</keyword>
<evidence type="ECO:0000313" key="4">
    <source>
        <dbReference type="Proteomes" id="UP000673447"/>
    </source>
</evidence>
<protein>
    <submittedName>
        <fullName evidence="3">Phosphatase PAP2 family protein</fullName>
    </submittedName>
</protein>
<keyword evidence="1" id="KW-0812">Transmembrane</keyword>
<feature type="transmembrane region" description="Helical" evidence="1">
    <location>
        <begin position="218"/>
        <end position="236"/>
    </location>
</feature>
<evidence type="ECO:0000256" key="1">
    <source>
        <dbReference type="SAM" id="Phobius"/>
    </source>
</evidence>
<dbReference type="CDD" id="cd03396">
    <property type="entry name" value="PAP2_like_6"/>
    <property type="match status" value="1"/>
</dbReference>
<evidence type="ECO:0000313" key="3">
    <source>
        <dbReference type="EMBL" id="MBP3983838.1"/>
    </source>
</evidence>
<dbReference type="RefSeq" id="WP_210535656.1">
    <property type="nucleotide sequence ID" value="NZ_JAGKTC010000001.1"/>
</dbReference>
<reference evidence="3" key="2">
    <citation type="submission" date="2021-03" db="EMBL/GenBank/DDBJ databases">
        <authorList>
            <person name="Cao W."/>
        </authorList>
    </citation>
    <scope>NUCLEOTIDE SEQUENCE</scope>
    <source>
        <strain evidence="3">110414</strain>
    </source>
</reference>
<organism evidence="3 4">
    <name type="scientific">Pseudoxanthomonas helianthi</name>
    <dbReference type="NCBI Taxonomy" id="1453541"/>
    <lineage>
        <taxon>Bacteria</taxon>
        <taxon>Pseudomonadati</taxon>
        <taxon>Pseudomonadota</taxon>
        <taxon>Gammaproteobacteria</taxon>
        <taxon>Lysobacterales</taxon>
        <taxon>Lysobacteraceae</taxon>
        <taxon>Pseudoxanthomonas</taxon>
    </lineage>
</organism>
<dbReference type="InterPro" id="IPR000326">
    <property type="entry name" value="PAP2/HPO"/>
</dbReference>
<dbReference type="Pfam" id="PF01569">
    <property type="entry name" value="PAP2"/>
    <property type="match status" value="1"/>
</dbReference>
<proteinExistence type="predicted"/>